<feature type="transmembrane region" description="Helical" evidence="1">
    <location>
        <begin position="216"/>
        <end position="235"/>
    </location>
</feature>
<gene>
    <name evidence="2" type="ORF">ATZ33_12755</name>
</gene>
<feature type="transmembrane region" description="Helical" evidence="1">
    <location>
        <begin position="133"/>
        <end position="152"/>
    </location>
</feature>
<feature type="transmembrane region" description="Helical" evidence="1">
    <location>
        <begin position="159"/>
        <end position="185"/>
    </location>
</feature>
<protein>
    <recommendedName>
        <fullName evidence="4">ABC transporter permease</fullName>
    </recommendedName>
</protein>
<organism evidence="2 3">
    <name type="scientific">Enterococcus silesiacus</name>
    <dbReference type="NCBI Taxonomy" id="332949"/>
    <lineage>
        <taxon>Bacteria</taxon>
        <taxon>Bacillati</taxon>
        <taxon>Bacillota</taxon>
        <taxon>Bacilli</taxon>
        <taxon>Lactobacillales</taxon>
        <taxon>Enterococcaceae</taxon>
        <taxon>Enterococcus</taxon>
    </lineage>
</organism>
<dbReference type="RefSeq" id="WP_071877151.1">
    <property type="nucleotide sequence ID" value="NZ_JXLC01000006.1"/>
</dbReference>
<proteinExistence type="predicted"/>
<name>A0ABN4J8C4_9ENTE</name>
<evidence type="ECO:0000313" key="2">
    <source>
        <dbReference type="EMBL" id="ALS02221.1"/>
    </source>
</evidence>
<sequence length="241" mass="26402">MISTLKADFYRIIKSSLGFYSVAGLVVVGIAFGFLASSDNTPQLIIQSGLSNGALLLPVFLTNIFMISWGHEFSYRVVNNSLISGMKRSTFFASKTILTFLLTILFIGVYATSLMITTWALKGGFSLSAAMKPLLAQLPLYLAASSLGILLFNGLKASYISVAAFISLAFVGDTIFSNIISTYFAKFDFILDTLFFSNLRMVTDLSALSSSQFQTIFISSAIYSALALLVSFRLFKNREFK</sequence>
<feature type="transmembrane region" description="Helical" evidence="1">
    <location>
        <begin position="12"/>
        <end position="35"/>
    </location>
</feature>
<keyword evidence="1" id="KW-0812">Transmembrane</keyword>
<feature type="transmembrane region" description="Helical" evidence="1">
    <location>
        <begin position="96"/>
        <end position="121"/>
    </location>
</feature>
<reference evidence="2 3" key="1">
    <citation type="submission" date="2015-12" db="EMBL/GenBank/DDBJ databases">
        <authorList>
            <person name="Lauer A."/>
            <person name="Humrighouse B."/>
            <person name="Loparev V."/>
            <person name="Shewmaker P.L."/>
            <person name="Whitney A.M."/>
            <person name="McLaughlin R.W."/>
        </authorList>
    </citation>
    <scope>NUCLEOTIDE SEQUENCE [LARGE SCALE GENOMIC DNA]</scope>
    <source>
        <strain evidence="2 3">LMG 23085</strain>
    </source>
</reference>
<evidence type="ECO:0000313" key="3">
    <source>
        <dbReference type="Proteomes" id="UP000065511"/>
    </source>
</evidence>
<feature type="transmembrane region" description="Helical" evidence="1">
    <location>
        <begin position="55"/>
        <end position="75"/>
    </location>
</feature>
<keyword evidence="1" id="KW-0472">Membrane</keyword>
<keyword evidence="3" id="KW-1185">Reference proteome</keyword>
<keyword evidence="1" id="KW-1133">Transmembrane helix</keyword>
<dbReference type="EMBL" id="CP013614">
    <property type="protein sequence ID" value="ALS02221.1"/>
    <property type="molecule type" value="Genomic_DNA"/>
</dbReference>
<dbReference type="Proteomes" id="UP000065511">
    <property type="component" value="Chromosome"/>
</dbReference>
<evidence type="ECO:0008006" key="4">
    <source>
        <dbReference type="Google" id="ProtNLM"/>
    </source>
</evidence>
<evidence type="ECO:0000256" key="1">
    <source>
        <dbReference type="SAM" id="Phobius"/>
    </source>
</evidence>
<accession>A0ABN4J8C4</accession>